<organism evidence="2 3">
    <name type="scientific">Lottia gigantea</name>
    <name type="common">Giant owl limpet</name>
    <dbReference type="NCBI Taxonomy" id="225164"/>
    <lineage>
        <taxon>Eukaryota</taxon>
        <taxon>Metazoa</taxon>
        <taxon>Spiralia</taxon>
        <taxon>Lophotrochozoa</taxon>
        <taxon>Mollusca</taxon>
        <taxon>Gastropoda</taxon>
        <taxon>Patellogastropoda</taxon>
        <taxon>Lottioidea</taxon>
        <taxon>Lottiidae</taxon>
        <taxon>Lottia</taxon>
    </lineage>
</organism>
<dbReference type="CTD" id="20240564"/>
<evidence type="ECO:0000313" key="3">
    <source>
        <dbReference type="Proteomes" id="UP000030746"/>
    </source>
</evidence>
<dbReference type="AlphaFoldDB" id="V3Z6M1"/>
<dbReference type="EMBL" id="KB203083">
    <property type="protein sequence ID" value="ESO86423.1"/>
    <property type="molecule type" value="Genomic_DNA"/>
</dbReference>
<evidence type="ECO:0000256" key="1">
    <source>
        <dbReference type="SAM" id="MobiDB-lite"/>
    </source>
</evidence>
<dbReference type="GeneID" id="20240564"/>
<keyword evidence="3" id="KW-1185">Reference proteome</keyword>
<evidence type="ECO:0000313" key="2">
    <source>
        <dbReference type="EMBL" id="ESO86423.1"/>
    </source>
</evidence>
<protein>
    <submittedName>
        <fullName evidence="2">Uncharacterized protein</fullName>
    </submittedName>
</protein>
<dbReference type="RefSeq" id="XP_009062957.1">
    <property type="nucleotide sequence ID" value="XM_009064709.1"/>
</dbReference>
<dbReference type="Proteomes" id="UP000030746">
    <property type="component" value="Unassembled WGS sequence"/>
</dbReference>
<reference evidence="2 3" key="1">
    <citation type="journal article" date="2013" name="Nature">
        <title>Insights into bilaterian evolution from three spiralian genomes.</title>
        <authorList>
            <person name="Simakov O."/>
            <person name="Marletaz F."/>
            <person name="Cho S.J."/>
            <person name="Edsinger-Gonzales E."/>
            <person name="Havlak P."/>
            <person name="Hellsten U."/>
            <person name="Kuo D.H."/>
            <person name="Larsson T."/>
            <person name="Lv J."/>
            <person name="Arendt D."/>
            <person name="Savage R."/>
            <person name="Osoegawa K."/>
            <person name="de Jong P."/>
            <person name="Grimwood J."/>
            <person name="Chapman J.A."/>
            <person name="Shapiro H."/>
            <person name="Aerts A."/>
            <person name="Otillar R.P."/>
            <person name="Terry A.Y."/>
            <person name="Boore J.L."/>
            <person name="Grigoriev I.V."/>
            <person name="Lindberg D.R."/>
            <person name="Seaver E.C."/>
            <person name="Weisblat D.A."/>
            <person name="Putnam N.H."/>
            <person name="Rokhsar D.S."/>
        </authorList>
    </citation>
    <scope>NUCLEOTIDE SEQUENCE [LARGE SCALE GENOMIC DNA]</scope>
</reference>
<feature type="compositionally biased region" description="Polar residues" evidence="1">
    <location>
        <begin position="1"/>
        <end position="42"/>
    </location>
</feature>
<name>V3Z6M1_LOTGI</name>
<feature type="region of interest" description="Disordered" evidence="1">
    <location>
        <begin position="1"/>
        <end position="56"/>
    </location>
</feature>
<accession>V3Z6M1</accession>
<sequence>MSGVYNSTHDSPWNYSLNDQETRSAGKQWQNSFGEGLSTSNGVFRRDESNSTPTEIQLRETKSKSKLLKEDDDIPEWTNTFFGATFRRYSEEWKQELFNLRGYISPLSHVRMNKRRRVQLQLDKAEQTSHKPLCLGPLAV</sequence>
<gene>
    <name evidence="2" type="ORF">LOTGIDRAFT_167237</name>
</gene>
<proteinExistence type="predicted"/>
<dbReference type="HOGENOM" id="CLU_1837375_0_0_1"/>
<dbReference type="KEGG" id="lgi:LOTGIDRAFT_167237"/>